<accession>A0A1Y1MNY5</accession>
<evidence type="ECO:0000313" key="1">
    <source>
        <dbReference type="EMBL" id="JAV86390.1"/>
    </source>
</evidence>
<dbReference type="PROSITE" id="PS50143">
    <property type="entry name" value="BIR_REPEAT_2"/>
    <property type="match status" value="1"/>
</dbReference>
<dbReference type="PANTHER" id="PTHR10044">
    <property type="entry name" value="INHIBITOR OF APOPTOSIS"/>
    <property type="match status" value="1"/>
</dbReference>
<dbReference type="Pfam" id="PF00653">
    <property type="entry name" value="BIR"/>
    <property type="match status" value="1"/>
</dbReference>
<dbReference type="GO" id="GO:0005737">
    <property type="term" value="C:cytoplasm"/>
    <property type="evidence" value="ECO:0007669"/>
    <property type="project" value="TreeGrafter"/>
</dbReference>
<dbReference type="PANTHER" id="PTHR10044:SF139">
    <property type="entry name" value="DEATH-ASSOCIATED INHIBITOR OF APOPTOSIS 2"/>
    <property type="match status" value="1"/>
</dbReference>
<organism evidence="1">
    <name type="scientific">Photinus pyralis</name>
    <name type="common">Common eastern firefly</name>
    <name type="synonym">Lampyris pyralis</name>
    <dbReference type="NCBI Taxonomy" id="7054"/>
    <lineage>
        <taxon>Eukaryota</taxon>
        <taxon>Metazoa</taxon>
        <taxon>Ecdysozoa</taxon>
        <taxon>Arthropoda</taxon>
        <taxon>Hexapoda</taxon>
        <taxon>Insecta</taxon>
        <taxon>Pterygota</taxon>
        <taxon>Neoptera</taxon>
        <taxon>Endopterygota</taxon>
        <taxon>Coleoptera</taxon>
        <taxon>Polyphaga</taxon>
        <taxon>Elateriformia</taxon>
        <taxon>Elateroidea</taxon>
        <taxon>Lampyridae</taxon>
        <taxon>Lampyrinae</taxon>
        <taxon>Photinus</taxon>
    </lineage>
</organism>
<dbReference type="Gene3D" id="1.10.1170.10">
    <property type="entry name" value="Inhibitor Of Apoptosis Protein (2mihbC-IAP-1), Chain A"/>
    <property type="match status" value="1"/>
</dbReference>
<dbReference type="EMBL" id="GEZM01028200">
    <property type="protein sequence ID" value="JAV86390.1"/>
    <property type="molecule type" value="Transcribed_RNA"/>
</dbReference>
<sequence length="99" mass="11321">MCGEDVEPDNFCFDKRLLSYQSWKGAQSPKSLASAGFVYTQVGDTVKCIFCNVRINKWKSSDVPLDEHLRWSKDCVYAVLLQRKPTCRGEVNATFICNY</sequence>
<dbReference type="CDD" id="cd00022">
    <property type="entry name" value="BIR"/>
    <property type="match status" value="1"/>
</dbReference>
<dbReference type="GO" id="GO:0005634">
    <property type="term" value="C:nucleus"/>
    <property type="evidence" value="ECO:0007669"/>
    <property type="project" value="TreeGrafter"/>
</dbReference>
<reference evidence="1" key="1">
    <citation type="journal article" date="2016" name="Sci. Rep.">
        <title>Molecular characterization of firefly nuptial gifts: a multi-omics approach sheds light on postcopulatory sexual selection.</title>
        <authorList>
            <person name="Al-Wathiqui N."/>
            <person name="Fallon T.R."/>
            <person name="South A."/>
            <person name="Weng J.K."/>
            <person name="Lewis S.M."/>
        </authorList>
    </citation>
    <scope>NUCLEOTIDE SEQUENCE</scope>
</reference>
<name>A0A1Y1MNY5_PHOPY</name>
<proteinExistence type="predicted"/>
<dbReference type="InterPro" id="IPR001370">
    <property type="entry name" value="BIR_rpt"/>
</dbReference>
<protein>
    <submittedName>
        <fullName evidence="1">Uncharacterized protein</fullName>
    </submittedName>
</protein>
<dbReference type="SUPFAM" id="SSF57924">
    <property type="entry name" value="Inhibitor of apoptosis (IAP) repeat"/>
    <property type="match status" value="1"/>
</dbReference>
<dbReference type="SMART" id="SM00238">
    <property type="entry name" value="BIR"/>
    <property type="match status" value="1"/>
</dbReference>
<dbReference type="AlphaFoldDB" id="A0A1Y1MNY5"/>
<dbReference type="InterPro" id="IPR050784">
    <property type="entry name" value="IAP"/>
</dbReference>